<dbReference type="SUPFAM" id="SSF54495">
    <property type="entry name" value="UBC-like"/>
    <property type="match status" value="1"/>
</dbReference>
<comment type="caution">
    <text evidence="3">The sequence shown here is derived from an EMBL/GenBank/DDBJ whole genome shotgun (WGS) entry which is preliminary data.</text>
</comment>
<gene>
    <name evidence="3" type="primary">Ube2l3_1</name>
    <name evidence="3" type="ORF">ALELAT_R08964</name>
</gene>
<evidence type="ECO:0000313" key="4">
    <source>
        <dbReference type="Proteomes" id="UP000562322"/>
    </source>
</evidence>
<evidence type="ECO:0000256" key="1">
    <source>
        <dbReference type="SAM" id="MobiDB-lite"/>
    </source>
</evidence>
<feature type="region of interest" description="Disordered" evidence="1">
    <location>
        <begin position="60"/>
        <end position="99"/>
    </location>
</feature>
<feature type="domain" description="UBC core" evidence="2">
    <location>
        <begin position="1"/>
        <end position="91"/>
    </location>
</feature>
<dbReference type="InterPro" id="IPR016135">
    <property type="entry name" value="UBQ-conjugating_enzyme/RWD"/>
</dbReference>
<dbReference type="PROSITE" id="PS50127">
    <property type="entry name" value="UBC_2"/>
    <property type="match status" value="1"/>
</dbReference>
<dbReference type="Proteomes" id="UP000562322">
    <property type="component" value="Unassembled WGS sequence"/>
</dbReference>
<proteinExistence type="predicted"/>
<sequence>TSIHHPGVGLDGSVCQPLTSSESWVPETRATHVLQDLLLLLDSPGTERVLRPQLARPGTERVLRPQLARELNERPDAFLRQAEEHTRRHAEPRPDPPGP</sequence>
<feature type="non-terminal residue" evidence="3">
    <location>
        <position position="1"/>
    </location>
</feature>
<reference evidence="3 4" key="1">
    <citation type="submission" date="2019-09" db="EMBL/GenBank/DDBJ databases">
        <title>Bird 10,000 Genomes (B10K) Project - Family phase.</title>
        <authorList>
            <person name="Zhang G."/>
        </authorList>
    </citation>
    <scope>NUCLEOTIDE SEQUENCE [LARGE SCALE GENOMIC DNA]</scope>
    <source>
        <strain evidence="3">B10K-DU-001-39</strain>
        <tissue evidence="3">Muscle</tissue>
    </source>
</reference>
<dbReference type="Pfam" id="PF00179">
    <property type="entry name" value="UQ_con"/>
    <property type="match status" value="1"/>
</dbReference>
<evidence type="ECO:0000259" key="2">
    <source>
        <dbReference type="PROSITE" id="PS50127"/>
    </source>
</evidence>
<dbReference type="EMBL" id="VXAV01002097">
    <property type="protein sequence ID" value="NXL84997.1"/>
    <property type="molecule type" value="Genomic_DNA"/>
</dbReference>
<accession>A0A7L0W1G4</accession>
<evidence type="ECO:0000313" key="3">
    <source>
        <dbReference type="EMBL" id="NXL84997.1"/>
    </source>
</evidence>
<feature type="non-terminal residue" evidence="3">
    <location>
        <position position="99"/>
    </location>
</feature>
<feature type="compositionally biased region" description="Basic and acidic residues" evidence="1">
    <location>
        <begin position="70"/>
        <end position="99"/>
    </location>
</feature>
<dbReference type="AlphaFoldDB" id="A0A7L0W1G4"/>
<name>A0A7L0W1G4_ALELA</name>
<dbReference type="InterPro" id="IPR000608">
    <property type="entry name" value="UBC"/>
</dbReference>
<dbReference type="OrthoDB" id="9973183at2759"/>
<organism evidence="3 4">
    <name type="scientific">Alectura lathami</name>
    <name type="common">Australian brush turkey</name>
    <dbReference type="NCBI Taxonomy" id="81907"/>
    <lineage>
        <taxon>Eukaryota</taxon>
        <taxon>Metazoa</taxon>
        <taxon>Chordata</taxon>
        <taxon>Craniata</taxon>
        <taxon>Vertebrata</taxon>
        <taxon>Euteleostomi</taxon>
        <taxon>Archelosauria</taxon>
        <taxon>Archosauria</taxon>
        <taxon>Dinosauria</taxon>
        <taxon>Saurischia</taxon>
        <taxon>Theropoda</taxon>
        <taxon>Coelurosauria</taxon>
        <taxon>Aves</taxon>
        <taxon>Neognathae</taxon>
        <taxon>Galloanserae</taxon>
        <taxon>Galliformes</taxon>
        <taxon>Megapodiidae</taxon>
        <taxon>Alectura</taxon>
    </lineage>
</organism>
<dbReference type="Gene3D" id="3.10.110.10">
    <property type="entry name" value="Ubiquitin Conjugating Enzyme"/>
    <property type="match status" value="1"/>
</dbReference>
<protein>
    <submittedName>
        <fullName evidence="3">UB2L3 enzyme</fullName>
    </submittedName>
</protein>
<keyword evidence="4" id="KW-1185">Reference proteome</keyword>